<gene>
    <name evidence="1" type="primary">RTase</name>
    <name evidence="1" type="ORF">EVAR_61012_1</name>
</gene>
<dbReference type="AlphaFoldDB" id="A0A4C1ZEY3"/>
<dbReference type="OrthoDB" id="5534248at2759"/>
<name>A0A4C1ZEY3_EUMVA</name>
<evidence type="ECO:0000313" key="2">
    <source>
        <dbReference type="Proteomes" id="UP000299102"/>
    </source>
</evidence>
<keyword evidence="2" id="KW-1185">Reference proteome</keyword>
<proteinExistence type="predicted"/>
<keyword evidence="1" id="KW-0548">Nucleotidyltransferase</keyword>
<evidence type="ECO:0000313" key="1">
    <source>
        <dbReference type="EMBL" id="GBP85167.1"/>
    </source>
</evidence>
<keyword evidence="1" id="KW-0808">Transferase</keyword>
<dbReference type="STRING" id="151549.A0A4C1ZEY3"/>
<keyword evidence="1" id="KW-0695">RNA-directed DNA polymerase</keyword>
<accession>A0A4C1ZEY3</accession>
<dbReference type="Proteomes" id="UP000299102">
    <property type="component" value="Unassembled WGS sequence"/>
</dbReference>
<dbReference type="EMBL" id="BGZK01001720">
    <property type="protein sequence ID" value="GBP85167.1"/>
    <property type="molecule type" value="Genomic_DNA"/>
</dbReference>
<reference evidence="1 2" key="1">
    <citation type="journal article" date="2019" name="Commun. Biol.">
        <title>The bagworm genome reveals a unique fibroin gene that provides high tensile strength.</title>
        <authorList>
            <person name="Kono N."/>
            <person name="Nakamura H."/>
            <person name="Ohtoshi R."/>
            <person name="Tomita M."/>
            <person name="Numata K."/>
            <person name="Arakawa K."/>
        </authorList>
    </citation>
    <scope>NUCLEOTIDE SEQUENCE [LARGE SCALE GENOMIC DNA]</scope>
</reference>
<dbReference type="GO" id="GO:0003964">
    <property type="term" value="F:RNA-directed DNA polymerase activity"/>
    <property type="evidence" value="ECO:0007669"/>
    <property type="project" value="UniProtKB-KW"/>
</dbReference>
<sequence>MYAENAALRRTSIYTTPSNRFRARALQRKIEEEVRQEISFDPKDNLDPISLDGVQSHIKKLNIRKAPGLEVITGKNQYSTQTLYSRGPRSPDTNHTRYIDNREFTFRHENTYSSKRPIRAGVRQGATLLLLLYSAYINDILQPETGIQLALFADNTTLYLRSYSIEVNPEKSAAIYFDYRMKKKIRIVPVNTTILRMLIAPILWQRNYKYLGITLDQYLHFRDHIRRVRQLAKFYMSCLGAVIGRKNKMSLRNERTIYTMCIRPMMTYACTRRSDCTK</sequence>
<protein>
    <submittedName>
        <fullName evidence="1">Probable RNA-directed DNA polymerase from transposon BS</fullName>
    </submittedName>
</protein>
<comment type="caution">
    <text evidence="1">The sequence shown here is derived from an EMBL/GenBank/DDBJ whole genome shotgun (WGS) entry which is preliminary data.</text>
</comment>
<organism evidence="1 2">
    <name type="scientific">Eumeta variegata</name>
    <name type="common">Bagworm moth</name>
    <name type="synonym">Eumeta japonica</name>
    <dbReference type="NCBI Taxonomy" id="151549"/>
    <lineage>
        <taxon>Eukaryota</taxon>
        <taxon>Metazoa</taxon>
        <taxon>Ecdysozoa</taxon>
        <taxon>Arthropoda</taxon>
        <taxon>Hexapoda</taxon>
        <taxon>Insecta</taxon>
        <taxon>Pterygota</taxon>
        <taxon>Neoptera</taxon>
        <taxon>Endopterygota</taxon>
        <taxon>Lepidoptera</taxon>
        <taxon>Glossata</taxon>
        <taxon>Ditrysia</taxon>
        <taxon>Tineoidea</taxon>
        <taxon>Psychidae</taxon>
        <taxon>Oiketicinae</taxon>
        <taxon>Eumeta</taxon>
    </lineage>
</organism>